<dbReference type="PANTHER" id="PTHR34353">
    <property type="entry name" value="CRISPR-ASSOCIATED ENDONUCLEASE CAS1 1"/>
    <property type="match status" value="1"/>
</dbReference>
<keyword evidence="5 10" id="KW-0460">Magnesium</keyword>
<keyword evidence="12" id="KW-1185">Reference proteome</keyword>
<keyword evidence="4 10" id="KW-0378">Hydrolase</keyword>
<keyword evidence="6 10" id="KW-0051">Antiviral defense</keyword>
<sequence>MRKLFNTLFVMTEDAYLALEDENVLILQGDKKLGKVPLRSLESILSFTYGGASPALMGKCAEMGISLSFFSPRGRYYCSIFDEADRNILLRKEQFEISEDEERALPIARNMIIGKIFNARWVMERAIRDHGLRINIDLVSQASAELAQSIKSARNANSLDKLRGIEGLAAKQYFSAYDELILRNKEDFFFEDRSRRPPMDSMNALMSFIYVLIERDCAAALHGVGLDPYAGFFHVDRPGRESLALDLMEELRAPLGDRFVLALVNTGIITGKDFEHRENGGVFLNESGKKTLLAEWQKRKMETLTHPFLKEKIQWGLVPYAQALLLARVIRGDLDGYPSFLWK</sequence>
<dbReference type="InterPro" id="IPR002729">
    <property type="entry name" value="CRISPR-assoc_Cas1"/>
</dbReference>
<dbReference type="Gene3D" id="3.100.10.20">
    <property type="entry name" value="CRISPR-associated endonuclease Cas1, N-terminal domain"/>
    <property type="match status" value="1"/>
</dbReference>
<evidence type="ECO:0000256" key="7">
    <source>
        <dbReference type="ARBA" id="ARBA00023125"/>
    </source>
</evidence>
<dbReference type="NCBIfam" id="TIGR03640">
    <property type="entry name" value="cas1_DVULG"/>
    <property type="match status" value="1"/>
</dbReference>
<dbReference type="PATRIC" id="fig|864564.6.peg.1207"/>
<comment type="similarity">
    <text evidence="10">Belongs to the CRISPR-associated endonuclease Cas1 family.</text>
</comment>
<dbReference type="GO" id="GO:0043571">
    <property type="term" value="P:maintenance of CRISPR repeat elements"/>
    <property type="evidence" value="ECO:0007669"/>
    <property type="project" value="UniProtKB-UniRule"/>
</dbReference>
<evidence type="ECO:0000256" key="5">
    <source>
        <dbReference type="ARBA" id="ARBA00022842"/>
    </source>
</evidence>
<dbReference type="InterPro" id="IPR042211">
    <property type="entry name" value="CRISPR-assoc_Cas1_N"/>
</dbReference>
<dbReference type="GO" id="GO:0051607">
    <property type="term" value="P:defense response to virus"/>
    <property type="evidence" value="ECO:0007669"/>
    <property type="project" value="UniProtKB-UniRule"/>
</dbReference>
<dbReference type="RefSeq" id="WP_006288917.1">
    <property type="nucleotide sequence ID" value="NZ_AP012333.1"/>
</dbReference>
<dbReference type="EMBL" id="AEON01000001">
    <property type="protein sequence ID" value="EFT83499.1"/>
    <property type="molecule type" value="Genomic_DNA"/>
</dbReference>
<feature type="binding site" evidence="10">
    <location>
        <position position="234"/>
    </location>
    <ligand>
        <name>Mn(2+)</name>
        <dbReference type="ChEBI" id="CHEBI:29035"/>
    </ligand>
</feature>
<evidence type="ECO:0000256" key="1">
    <source>
        <dbReference type="ARBA" id="ARBA00022722"/>
    </source>
</evidence>
<accession>E6K118</accession>
<evidence type="ECO:0000256" key="10">
    <source>
        <dbReference type="HAMAP-Rule" id="MF_01470"/>
    </source>
</evidence>
<name>E6K118_PARDN</name>
<dbReference type="EC" id="3.1.-.-" evidence="10"/>
<evidence type="ECO:0000313" key="12">
    <source>
        <dbReference type="Proteomes" id="UP000004946"/>
    </source>
</evidence>
<organism evidence="11 12">
    <name type="scientific">Parascardovia denticolens DSM 10105 = JCM 12538</name>
    <dbReference type="NCBI Taxonomy" id="864564"/>
    <lineage>
        <taxon>Bacteria</taxon>
        <taxon>Bacillati</taxon>
        <taxon>Actinomycetota</taxon>
        <taxon>Actinomycetes</taxon>
        <taxon>Bifidobacteriales</taxon>
        <taxon>Bifidobacteriaceae</taxon>
        <taxon>Parascardovia</taxon>
    </lineage>
</organism>
<dbReference type="GO" id="GO:0003677">
    <property type="term" value="F:DNA binding"/>
    <property type="evidence" value="ECO:0007669"/>
    <property type="project" value="UniProtKB-KW"/>
</dbReference>
<keyword evidence="2 10" id="KW-0479">Metal-binding</keyword>
<dbReference type="NCBIfam" id="TIGR00287">
    <property type="entry name" value="cas1"/>
    <property type="match status" value="1"/>
</dbReference>
<dbReference type="AlphaFoldDB" id="E6K118"/>
<dbReference type="GO" id="GO:0016787">
    <property type="term" value="F:hydrolase activity"/>
    <property type="evidence" value="ECO:0007669"/>
    <property type="project" value="UniProtKB-KW"/>
</dbReference>
<dbReference type="InterPro" id="IPR050646">
    <property type="entry name" value="Cas1"/>
</dbReference>
<feature type="binding site" evidence="10">
    <location>
        <position position="166"/>
    </location>
    <ligand>
        <name>Mn(2+)</name>
        <dbReference type="ChEBI" id="CHEBI:29035"/>
    </ligand>
</feature>
<evidence type="ECO:0000256" key="2">
    <source>
        <dbReference type="ARBA" id="ARBA00022723"/>
    </source>
</evidence>
<dbReference type="Pfam" id="PF01867">
    <property type="entry name" value="Cas_Cas1"/>
    <property type="match status" value="1"/>
</dbReference>
<reference evidence="11 12" key="1">
    <citation type="submission" date="2010-12" db="EMBL/GenBank/DDBJ databases">
        <authorList>
            <person name="Muzny D."/>
            <person name="Qin X."/>
            <person name="Buhay C."/>
            <person name="Dugan-Rocha S."/>
            <person name="Ding Y."/>
            <person name="Chen G."/>
            <person name="Hawes A."/>
            <person name="Holder M."/>
            <person name="Jhangiani S."/>
            <person name="Johnson A."/>
            <person name="Khan Z."/>
            <person name="Li Z."/>
            <person name="Liu W."/>
            <person name="Liu X."/>
            <person name="Perez L."/>
            <person name="Shen H."/>
            <person name="Wang Q."/>
            <person name="Watt J."/>
            <person name="Xi L."/>
            <person name="Xin Y."/>
            <person name="Zhou J."/>
            <person name="Deng J."/>
            <person name="Jiang H."/>
            <person name="Liu Y."/>
            <person name="Qu J."/>
            <person name="Song X.-Z."/>
            <person name="Zhang L."/>
            <person name="Villasana D."/>
            <person name="Johnson A."/>
            <person name="Liu J."/>
            <person name="Liyanage D."/>
            <person name="Lorensuhewa L."/>
            <person name="Robinson T."/>
            <person name="Song A."/>
            <person name="Song B.-B."/>
            <person name="Dinh H."/>
            <person name="Thornton R."/>
            <person name="Coyle M."/>
            <person name="Francisco L."/>
            <person name="Jackson L."/>
            <person name="Javaid M."/>
            <person name="Korchina V."/>
            <person name="Kovar C."/>
            <person name="Mata R."/>
            <person name="Mathew T."/>
            <person name="Ngo R."/>
            <person name="Nguyen L."/>
            <person name="Nguyen N."/>
            <person name="Okwuonu G."/>
            <person name="Ongeri F."/>
            <person name="Pham C."/>
            <person name="Simmons D."/>
            <person name="Wilczek-Boney K."/>
            <person name="Hale W."/>
            <person name="Jakkamsetti A."/>
            <person name="Pham P."/>
            <person name="Ruth R."/>
            <person name="San Lucas F."/>
            <person name="Warren J."/>
            <person name="Zhang J."/>
            <person name="Zhao Z."/>
            <person name="Zhou C."/>
            <person name="Zhu D."/>
            <person name="Lee S."/>
            <person name="Bess C."/>
            <person name="Blankenburg K."/>
            <person name="Forbes L."/>
            <person name="Fu Q."/>
            <person name="Gubbala S."/>
            <person name="Hirani K."/>
            <person name="Jayaseelan J.C."/>
            <person name="Lara F."/>
            <person name="Munidasa M."/>
            <person name="Palculict T."/>
            <person name="Patil S."/>
            <person name="Pu L.-L."/>
            <person name="Saada N."/>
            <person name="Tang L."/>
            <person name="Weissenberger G."/>
            <person name="Zhu Y."/>
            <person name="Hemphill L."/>
            <person name="Shang Y."/>
            <person name="Youmans B."/>
            <person name="Ayvaz T."/>
            <person name="Ross M."/>
            <person name="Santibanez J."/>
            <person name="Aqrawi P."/>
            <person name="Gross S."/>
            <person name="Joshi V."/>
            <person name="Fowler G."/>
            <person name="Nazareth L."/>
            <person name="Reid J."/>
            <person name="Worley K."/>
            <person name="Petrosino J."/>
            <person name="Highlander S."/>
            <person name="Gibbs R."/>
        </authorList>
    </citation>
    <scope>NUCLEOTIDE SEQUENCE [LARGE SCALE GENOMIC DNA]</scope>
    <source>
        <strain evidence="11 12">DSM 10105</strain>
    </source>
</reference>
<keyword evidence="7 10" id="KW-0238">DNA-binding</keyword>
<comment type="caution">
    <text evidence="11">The sequence shown here is derived from an EMBL/GenBank/DDBJ whole genome shotgun (WGS) entry which is preliminary data.</text>
</comment>
<proteinExistence type="inferred from homology"/>
<dbReference type="Gene3D" id="1.20.120.920">
    <property type="entry name" value="CRISPR-associated endonuclease Cas1, C-terminal domain"/>
    <property type="match status" value="1"/>
</dbReference>
<evidence type="ECO:0000256" key="4">
    <source>
        <dbReference type="ARBA" id="ARBA00022801"/>
    </source>
</evidence>
<dbReference type="GO" id="GO:0046872">
    <property type="term" value="F:metal ion binding"/>
    <property type="evidence" value="ECO:0007669"/>
    <property type="project" value="UniProtKB-UniRule"/>
</dbReference>
<dbReference type="InterPro" id="IPR042206">
    <property type="entry name" value="CRISPR-assoc_Cas1_C"/>
</dbReference>
<gene>
    <name evidence="10 11" type="primary">cas1</name>
    <name evidence="11" type="ORF">HMPREF0620_0504</name>
</gene>
<feature type="binding site" evidence="10">
    <location>
        <position position="249"/>
    </location>
    <ligand>
        <name>Mn(2+)</name>
        <dbReference type="ChEBI" id="CHEBI:29035"/>
    </ligand>
</feature>
<evidence type="ECO:0000256" key="8">
    <source>
        <dbReference type="ARBA" id="ARBA00023211"/>
    </source>
</evidence>
<comment type="cofactor">
    <cofactor evidence="10">
        <name>Mg(2+)</name>
        <dbReference type="ChEBI" id="CHEBI:18420"/>
    </cofactor>
    <cofactor evidence="10">
        <name>Mn(2+)</name>
        <dbReference type="ChEBI" id="CHEBI:29035"/>
    </cofactor>
</comment>
<dbReference type="KEGG" id="pdo:PSDT_1095"/>
<dbReference type="PANTHER" id="PTHR34353:SF2">
    <property type="entry name" value="CRISPR-ASSOCIATED ENDONUCLEASE CAS1 1"/>
    <property type="match status" value="1"/>
</dbReference>
<keyword evidence="1 10" id="KW-0540">Nuclease</keyword>
<comment type="function">
    <text evidence="10">CRISPR (clustered regularly interspaced short palindromic repeat), is an adaptive immune system that provides protection against mobile genetic elements (viruses, transposable elements and conjugative plasmids). CRISPR clusters contain spacers, sequences complementary to antecedent mobile elements, and target invading nucleic acids. CRISPR clusters are transcribed and processed into CRISPR RNA (crRNA). Acts as a dsDNA endonuclease. Involved in the integration of spacer DNA into the CRISPR cassette.</text>
</comment>
<dbReference type="HAMAP" id="MF_01470">
    <property type="entry name" value="Cas1"/>
    <property type="match status" value="1"/>
</dbReference>
<dbReference type="eggNOG" id="COG1518">
    <property type="taxonomic scope" value="Bacteria"/>
</dbReference>
<evidence type="ECO:0000256" key="3">
    <source>
        <dbReference type="ARBA" id="ARBA00022759"/>
    </source>
</evidence>
<dbReference type="Proteomes" id="UP000004946">
    <property type="component" value="Chromosome"/>
</dbReference>
<evidence type="ECO:0000256" key="6">
    <source>
        <dbReference type="ARBA" id="ARBA00023118"/>
    </source>
</evidence>
<evidence type="ECO:0000313" key="11">
    <source>
        <dbReference type="EMBL" id="EFT83499.1"/>
    </source>
</evidence>
<keyword evidence="3 10" id="KW-0255">Endonuclease</keyword>
<dbReference type="GO" id="GO:0004520">
    <property type="term" value="F:DNA endonuclease activity"/>
    <property type="evidence" value="ECO:0007669"/>
    <property type="project" value="InterPro"/>
</dbReference>
<keyword evidence="8 10" id="KW-0464">Manganese</keyword>
<protein>
    <recommendedName>
        <fullName evidence="10">CRISPR-associated endonuclease Cas1</fullName>
        <ecNumber evidence="10">3.1.-.-</ecNumber>
    </recommendedName>
</protein>
<comment type="subunit">
    <text evidence="9 10">Homodimer, forms a heterotetramer with a Cas2 homodimer.</text>
</comment>
<dbReference type="InterPro" id="IPR019856">
    <property type="entry name" value="CRISPR-assoc_Cas1_DVULG"/>
</dbReference>
<evidence type="ECO:0000256" key="9">
    <source>
        <dbReference type="ARBA" id="ARBA00038592"/>
    </source>
</evidence>
<dbReference type="HOGENOM" id="CLU_052779_1_0_11"/>